<keyword evidence="3 4" id="KW-0949">S-adenosyl-L-methionine</keyword>
<dbReference type="Gene3D" id="2.70.160.11">
    <property type="entry name" value="Hnrnp arginine n-methyltransferase1"/>
    <property type="match status" value="1"/>
</dbReference>
<name>A0ABP0PWR0_9DINO</name>
<evidence type="ECO:0000256" key="4">
    <source>
        <dbReference type="PROSITE-ProRule" id="PRU01015"/>
    </source>
</evidence>
<sequence>MSNLRMARALASFAAVLIACEAVKSSSRAGTLSYANAAGSPIVKAVEMLEDLQTKITDAAKQEQDSYWKYTMWCQNESQATQFQVKSTNQKKEMFAADIAKAVADMAAASAHLAEIAQYESTDEADLKDADEAAPLPDESNENDESSSYNDLGVHREMLEDRVRTEAFREAIFQTCQDKVVLEVGCGSGILSVFAAQAGARRVVAVEADVEMAELAQEVVDGNGVDVNVLSGRVEEVAQVVDQALDGQKVDVLISEWMGFMLVCEDMFRSVVFARDRWLAEGGQMLPRRCQLFAAPFSHMELVERQTGFWGSKPYGVDLSVLAFPALDQHLCRPVIGSLTQQQLLSDGDLLFELDCQKAARDAVRQRDCHFTAVVQHQGHFHGIAVWFDCELLAGLHFTTGPQGDPTHWEQTLLFLDPASELMDMNLQQGDEIAGELRWLVRGKDLGVVILGEAAMLLREKETADFKALELELVDGIRTTQAAQVKLQQDIVSAGGEVLGGKAAVFLQQKRPSKAMKAFSDVMVEFTKAAALTSEDEKKYPSLLEQLEQSAEGEVRFVKPRDAAVGTLQDNLQLLREVEAKSQTSLDAARSKEKRLESDYLKLKNALEGKIRAMKQDLESTQKAFADATASKANAEGELAVCDLDIKTAKEYLVQVERGCMEKAGQFQQQKKNRGDEIKAILGALKALRGVMNSGNKPTALSFLQLGSSRSKDLRHLALRKVQQLAVSMKSSSQRRALVVPSSVMLGMALNQLASKMGAVSRYGGGDVFAKMRKLIEVGILYLFGSGQKRKTEHSSVWEKDIGSWPFLGHFVTVMRYCWDNSSWALAKWGLELQRSQGFKTHGLNFCGTYIICLSDADLVQEVFEGDPHRFTKNFNDLPLGGDLLEYSFKDGLFTVNTDNPAWQVAHRILISPFSVRGVRGIMPMMCDQADLLIKAMKRDVGYGGTTYIDTWVVKMAFETIAVCGLGTSFGCFENAEINPFVKHLNEVVESLDVLGRWPPFLRRIFCRQRLRYIDSSASVRRTCMEILQRRKSEEHKESHKDLLDRMLSDADPKTGQKMSEESVVDNLLTFLFAGQDSTAAAMASCLCYLCANPTCKERLLREIDEVVGKDQLSWEHLNELQYLDWCIKETLRLMPPGSLLLRTSTREQVLGGWYVPAKVPIIVNILALHYSEDLWGADVNEFKPERWERGLPHKFAFMPFAHGPRACIGREFTLMEQKVTMVKFFQNFDVERVPGDKAGYTVLKPDGRSPPFLNFDTPLHLHEERVFTLRYCQCPSGRRPSWISPQAMELEAME</sequence>
<evidence type="ECO:0000256" key="6">
    <source>
        <dbReference type="SAM" id="SignalP"/>
    </source>
</evidence>
<dbReference type="PROSITE" id="PS51678">
    <property type="entry name" value="SAM_MT_PRMT"/>
    <property type="match status" value="1"/>
</dbReference>
<dbReference type="EMBL" id="CAXAMM010038573">
    <property type="protein sequence ID" value="CAK9079130.1"/>
    <property type="molecule type" value="Genomic_DNA"/>
</dbReference>
<dbReference type="Pfam" id="PF13649">
    <property type="entry name" value="Methyltransf_25"/>
    <property type="match status" value="1"/>
</dbReference>
<dbReference type="PROSITE" id="PS01131">
    <property type="entry name" value="RRNA_A_DIMETH"/>
    <property type="match status" value="1"/>
</dbReference>
<keyword evidence="2 4" id="KW-0808">Transferase</keyword>
<keyword evidence="5" id="KW-0175">Coiled coil</keyword>
<dbReference type="CDD" id="cd02440">
    <property type="entry name" value="AdoMet_MTases"/>
    <property type="match status" value="1"/>
</dbReference>
<dbReference type="PRINTS" id="PR00463">
    <property type="entry name" value="EP450I"/>
</dbReference>
<evidence type="ECO:0000313" key="9">
    <source>
        <dbReference type="EMBL" id="CAK9079130.1"/>
    </source>
</evidence>
<dbReference type="InterPro" id="IPR029063">
    <property type="entry name" value="SAM-dependent_MTases_sf"/>
</dbReference>
<dbReference type="Pfam" id="PF22528">
    <property type="entry name" value="PRMT_C"/>
    <property type="match status" value="1"/>
</dbReference>
<evidence type="ECO:0000256" key="5">
    <source>
        <dbReference type="SAM" id="Coils"/>
    </source>
</evidence>
<dbReference type="InterPro" id="IPR025799">
    <property type="entry name" value="Arg_MeTrfase"/>
</dbReference>
<feature type="domain" description="Methyltransferase" evidence="7">
    <location>
        <begin position="181"/>
        <end position="283"/>
    </location>
</feature>
<dbReference type="PROSITE" id="PS51257">
    <property type="entry name" value="PROKAR_LIPOPROTEIN"/>
    <property type="match status" value="1"/>
</dbReference>
<dbReference type="InterPro" id="IPR036396">
    <property type="entry name" value="Cyt_P450_sf"/>
</dbReference>
<evidence type="ECO:0000259" key="8">
    <source>
        <dbReference type="Pfam" id="PF22528"/>
    </source>
</evidence>
<dbReference type="PRINTS" id="PR00385">
    <property type="entry name" value="P450"/>
</dbReference>
<keyword evidence="1 4" id="KW-0489">Methyltransferase</keyword>
<evidence type="ECO:0000313" key="10">
    <source>
        <dbReference type="Proteomes" id="UP001642464"/>
    </source>
</evidence>
<dbReference type="PANTHER" id="PTHR11006">
    <property type="entry name" value="PROTEIN ARGININE N-METHYLTRANSFERASE"/>
    <property type="match status" value="1"/>
</dbReference>
<dbReference type="Gene3D" id="3.40.50.150">
    <property type="entry name" value="Vaccinia Virus protein VP39"/>
    <property type="match status" value="1"/>
</dbReference>
<dbReference type="PANTHER" id="PTHR11006:SF4">
    <property type="entry name" value="PROTEIN ARGININE N-METHYLTRANSFERASE 7"/>
    <property type="match status" value="1"/>
</dbReference>
<evidence type="ECO:0000256" key="1">
    <source>
        <dbReference type="ARBA" id="ARBA00022603"/>
    </source>
</evidence>
<comment type="caution">
    <text evidence="9">The sequence shown here is derived from an EMBL/GenBank/DDBJ whole genome shotgun (WGS) entry which is preliminary data.</text>
</comment>
<keyword evidence="6" id="KW-0732">Signal</keyword>
<dbReference type="Gene3D" id="1.10.630.10">
    <property type="entry name" value="Cytochrome P450"/>
    <property type="match status" value="1"/>
</dbReference>
<protein>
    <submittedName>
        <fullName evidence="9">Bifunctional cytochrome P450/NADPH--P450 reductase (Fumonisin biosynthesis cluster protein 6)</fullName>
    </submittedName>
</protein>
<evidence type="ECO:0000256" key="3">
    <source>
        <dbReference type="ARBA" id="ARBA00022691"/>
    </source>
</evidence>
<organism evidence="9 10">
    <name type="scientific">Durusdinium trenchii</name>
    <dbReference type="NCBI Taxonomy" id="1381693"/>
    <lineage>
        <taxon>Eukaryota</taxon>
        <taxon>Sar</taxon>
        <taxon>Alveolata</taxon>
        <taxon>Dinophyceae</taxon>
        <taxon>Suessiales</taxon>
        <taxon>Symbiodiniaceae</taxon>
        <taxon>Durusdinium</taxon>
    </lineage>
</organism>
<dbReference type="SUPFAM" id="SSF48264">
    <property type="entry name" value="Cytochrome P450"/>
    <property type="match status" value="1"/>
</dbReference>
<dbReference type="InterPro" id="IPR020596">
    <property type="entry name" value="rRNA_Ade_Mease_Trfase_CS"/>
</dbReference>
<feature type="signal peptide" evidence="6">
    <location>
        <begin position="1"/>
        <end position="22"/>
    </location>
</feature>
<feature type="coiled-coil region" evidence="5">
    <location>
        <begin position="586"/>
        <end position="624"/>
    </location>
</feature>
<feature type="chain" id="PRO_5045155559" evidence="6">
    <location>
        <begin position="23"/>
        <end position="1295"/>
    </location>
</feature>
<reference evidence="9 10" key="1">
    <citation type="submission" date="2024-02" db="EMBL/GenBank/DDBJ databases">
        <authorList>
            <person name="Chen Y."/>
            <person name="Shah S."/>
            <person name="Dougan E. K."/>
            <person name="Thang M."/>
            <person name="Chan C."/>
        </authorList>
    </citation>
    <scope>NUCLEOTIDE SEQUENCE [LARGE SCALE GENOMIC DNA]</scope>
</reference>
<dbReference type="InterPro" id="IPR001128">
    <property type="entry name" value="Cyt_P450"/>
</dbReference>
<dbReference type="InterPro" id="IPR055135">
    <property type="entry name" value="PRMT_dom"/>
</dbReference>
<proteinExistence type="predicted"/>
<dbReference type="InterPro" id="IPR041698">
    <property type="entry name" value="Methyltransf_25"/>
</dbReference>
<dbReference type="Proteomes" id="UP001642464">
    <property type="component" value="Unassembled WGS sequence"/>
</dbReference>
<dbReference type="SUPFAM" id="SSF53335">
    <property type="entry name" value="S-adenosyl-L-methionine-dependent methyltransferases"/>
    <property type="match status" value="1"/>
</dbReference>
<gene>
    <name evidence="9" type="ORF">SCF082_LOCUS37771</name>
</gene>
<feature type="domain" description="Protein arginine N-methyltransferase" evidence="8">
    <location>
        <begin position="289"/>
        <end position="437"/>
    </location>
</feature>
<keyword evidence="10" id="KW-1185">Reference proteome</keyword>
<evidence type="ECO:0000259" key="7">
    <source>
        <dbReference type="Pfam" id="PF13649"/>
    </source>
</evidence>
<dbReference type="Pfam" id="PF00067">
    <property type="entry name" value="p450"/>
    <property type="match status" value="1"/>
</dbReference>
<dbReference type="InterPro" id="IPR002401">
    <property type="entry name" value="Cyt_P450_E_grp-I"/>
</dbReference>
<accession>A0ABP0PWR0</accession>
<evidence type="ECO:0000256" key="2">
    <source>
        <dbReference type="ARBA" id="ARBA00022679"/>
    </source>
</evidence>